<evidence type="ECO:0000256" key="1">
    <source>
        <dbReference type="SAM" id="SignalP"/>
    </source>
</evidence>
<evidence type="ECO:0000259" key="2">
    <source>
        <dbReference type="Pfam" id="PF00419"/>
    </source>
</evidence>
<feature type="domain" description="Fimbrial-type adhesion" evidence="2">
    <location>
        <begin position="53"/>
        <end position="185"/>
    </location>
</feature>
<reference evidence="4 5" key="1">
    <citation type="submission" date="2020-01" db="EMBL/GenBank/DDBJ databases">
        <title>The genomic epidemiology of tigecycline resistance gene tet(X) variants in a swine farm in China.</title>
        <authorList>
            <person name="Peng K."/>
            <person name="Li R."/>
        </authorList>
    </citation>
    <scope>NUCLEOTIDE SEQUENCE [LARGE SCALE GENOMIC DNA]</scope>
    <source>
        <strain evidence="4 5">ZF1</strain>
    </source>
</reference>
<dbReference type="Gene3D" id="2.60.40.1090">
    <property type="entry name" value="Fimbrial-type adhesion domain"/>
    <property type="match status" value="1"/>
</dbReference>
<dbReference type="PRINTS" id="PR01613">
    <property type="entry name" value="FIMBRIALPAPF"/>
</dbReference>
<dbReference type="InterPro" id="IPR000259">
    <property type="entry name" value="Adhesion_dom_fimbrial"/>
</dbReference>
<dbReference type="InterPro" id="IPR050263">
    <property type="entry name" value="Bact_Fimbrial_Adh_Pro"/>
</dbReference>
<keyword evidence="1" id="KW-0732">Signal</keyword>
<dbReference type="EMBL" id="CP047340">
    <property type="protein sequence ID" value="QIF90777.1"/>
    <property type="molecule type" value="Genomic_DNA"/>
</dbReference>
<accession>A0A6I6FVS4</accession>
<keyword evidence="5" id="KW-1185">Reference proteome</keyword>
<protein>
    <submittedName>
        <fullName evidence="3">Fimbrial protein</fullName>
    </submittedName>
</protein>
<dbReference type="InterPro" id="IPR036937">
    <property type="entry name" value="Adhesion_dom_fimbrial_sf"/>
</dbReference>
<evidence type="ECO:0000313" key="3">
    <source>
        <dbReference type="EMBL" id="MBG2913620.1"/>
    </source>
</evidence>
<feature type="signal peptide" evidence="1">
    <location>
        <begin position="1"/>
        <end position="31"/>
    </location>
</feature>
<reference evidence="3" key="2">
    <citation type="submission" date="2020-11" db="EMBL/GenBank/DDBJ databases">
        <title>Enhanced detection system for hospital associated transmission using whole genome sequencing surveillance.</title>
        <authorList>
            <person name="Harrison L.H."/>
            <person name="Van Tyne D."/>
            <person name="Marsh J.W."/>
            <person name="Griffith M.P."/>
            <person name="Snyder D.J."/>
            <person name="Cooper V.S."/>
            <person name="Mustapha M."/>
        </authorList>
    </citation>
    <scope>NUCLEOTIDE SEQUENCE</scope>
    <source>
        <strain evidence="3">PR00070</strain>
    </source>
</reference>
<dbReference type="PANTHER" id="PTHR33420:SF33">
    <property type="entry name" value="MINOR FIMBRIAL SUBUNIT"/>
    <property type="match status" value="1"/>
</dbReference>
<dbReference type="SUPFAM" id="SSF49401">
    <property type="entry name" value="Bacterial adhesins"/>
    <property type="match status" value="1"/>
</dbReference>
<dbReference type="RefSeq" id="WP_075674091.1">
    <property type="nucleotide sequence ID" value="NZ_CP045008.1"/>
</dbReference>
<evidence type="ECO:0000313" key="6">
    <source>
        <dbReference type="Proteomes" id="UP000612266"/>
    </source>
</evidence>
<evidence type="ECO:0000313" key="5">
    <source>
        <dbReference type="Proteomes" id="UP000501338"/>
    </source>
</evidence>
<organism evidence="3 6">
    <name type="scientific">Proteus terrae subsp. cibarius</name>
    <dbReference type="NCBI Taxonomy" id="626774"/>
    <lineage>
        <taxon>Bacteria</taxon>
        <taxon>Pseudomonadati</taxon>
        <taxon>Pseudomonadota</taxon>
        <taxon>Gammaproteobacteria</taxon>
        <taxon>Enterobacterales</taxon>
        <taxon>Morganellaceae</taxon>
        <taxon>Proteus</taxon>
    </lineage>
</organism>
<dbReference type="InterPro" id="IPR005430">
    <property type="entry name" value="P_pili_tip_PapF"/>
</dbReference>
<feature type="chain" id="PRO_5044633622" evidence="1">
    <location>
        <begin position="32"/>
        <end position="185"/>
    </location>
</feature>
<dbReference type="GO" id="GO:0043709">
    <property type="term" value="P:cell adhesion involved in single-species biofilm formation"/>
    <property type="evidence" value="ECO:0007669"/>
    <property type="project" value="TreeGrafter"/>
</dbReference>
<gene>
    <name evidence="4" type="ORF">GTH23_12395</name>
    <name evidence="3" type="ORF">I4901_04480</name>
</gene>
<dbReference type="AlphaFoldDB" id="A0A6I6FVS4"/>
<dbReference type="Pfam" id="PF00419">
    <property type="entry name" value="Fimbrial"/>
    <property type="match status" value="1"/>
</dbReference>
<dbReference type="EMBL" id="JADSJR010000004">
    <property type="protein sequence ID" value="MBG2913620.1"/>
    <property type="molecule type" value="Genomic_DNA"/>
</dbReference>
<dbReference type="InterPro" id="IPR008966">
    <property type="entry name" value="Adhesion_dom_sf"/>
</dbReference>
<dbReference type="GeneID" id="57331980"/>
<dbReference type="Proteomes" id="UP000501338">
    <property type="component" value="Chromosome"/>
</dbReference>
<proteinExistence type="predicted"/>
<evidence type="ECO:0000313" key="4">
    <source>
        <dbReference type="EMBL" id="QIF90777.1"/>
    </source>
</evidence>
<dbReference type="GO" id="GO:0009289">
    <property type="term" value="C:pilus"/>
    <property type="evidence" value="ECO:0007669"/>
    <property type="project" value="InterPro"/>
</dbReference>
<name>A0A6I6FVS4_9GAMM</name>
<dbReference type="Proteomes" id="UP000612266">
    <property type="component" value="Unassembled WGS sequence"/>
</dbReference>
<dbReference type="PANTHER" id="PTHR33420">
    <property type="entry name" value="FIMBRIAL SUBUNIT ELFA-RELATED"/>
    <property type="match status" value="1"/>
</dbReference>
<sequence>MDMEQRLNTSKAVLILLMTAFTGVLSSAAVANTSSSMFAPKATTVSPGMVPVNITGYVIAPPPCVINNGQMVEVDFGEVMSTRIDGANYKRPINYKVECKKMPTNAMKISVVGGGAGFDSNALKTNITGLGVRILYQNKLLRLGQTVNFTYPNIPVLEAIPVRDYSATLSGGDFSAIATLRIEYQ</sequence>